<dbReference type="InterPro" id="IPR032104">
    <property type="entry name" value="Spaetzle"/>
</dbReference>
<keyword evidence="3" id="KW-0325">Glycoprotein</keyword>
<keyword evidence="1 5" id="KW-0732">Signal</keyword>
<feature type="signal peptide" evidence="5">
    <location>
        <begin position="1"/>
        <end position="19"/>
    </location>
</feature>
<evidence type="ECO:0000313" key="9">
    <source>
        <dbReference type="Proteomes" id="UP000789524"/>
    </source>
</evidence>
<sequence>MEFLFRFYLGLTLIAVLCAEDDLKDFEFSEPNELLIAQESKHYENIVKPPITIIKPTGVTNSHRPQYNLDSMESDQNVKELEATTKKAVVKNYRNKESMVKNAVLRALERKDHVGKFAEIIPIIRAMSGNQRVTLASLVASQVTTPPGRQPLNLSQVRSMFNNETSDLMLPILLDTANLIRRAIRPGKETREVKTSNVLQRRSFTEELDDNPFDTGAQENTQSTRTPSIYQKLRNRPPRLPYIKTNMANQSNARDRLVNLTQNKKEKLTNNVPVDVNNNVNLTRTAISSKADFIPTYSMKENNETMDLETEASNQTLADLPIPEKLRSLNRYIDRKGNLMHRNNFPVKPTAVTRRSTEPTSMIRRRPVPSRNLTPSSDHAKCELFTNTLCLHSEDYPMEAIVQSIRRNKAAASALLADFEEPSEGAVDGITQAQEAKYTAEHYLVSNRRGDTANRDFAGAGEAGFMCPSTVKYARPQRARATSGQWKYIVNTGEHTQTLRLEKCLKPKESCTYLTDNFKSKCVQVYNYHRLLTWDQQNGLHMDIFKVPTCCSCHIEGYSVSFPPLGQRLHETSSEHFPGEDLSSDHGNQAFESVQPTIQRPTVTKSPSFLFNKQQESFPFSDNHNLIPGSSLNSARNNENDDYKISPSNPMDSYGNTYFSDSFNQATSVRSIKRPINRKPVSSVASDSLPSYLEPPTPSAPSSFSFNKEGINKYKILDSSQYKRNPLRPNRRPIRKKISGPEDLMSSGTSAIGSYATDNSDSFENINESHDDSELNINKNHHKIKATIAPKLVSVTSERNIPHIPQEQHSNDEISNGKKVNYNYHPIIDFFDEDVAVEDSIDREDTKQTYINPSESEWKPINHQFLTDSKNANAIGRKKH</sequence>
<feature type="region of interest" description="Disordered" evidence="4">
    <location>
        <begin position="679"/>
        <end position="706"/>
    </location>
</feature>
<dbReference type="Pfam" id="PF24103">
    <property type="entry name" value="NT_N"/>
    <property type="match status" value="1"/>
</dbReference>
<evidence type="ECO:0000256" key="1">
    <source>
        <dbReference type="ARBA" id="ARBA00022729"/>
    </source>
</evidence>
<feature type="compositionally biased region" description="Basic residues" evidence="4">
    <location>
        <begin position="725"/>
        <end position="738"/>
    </location>
</feature>
<proteinExistence type="predicted"/>
<feature type="region of interest" description="Disordered" evidence="4">
    <location>
        <begin position="351"/>
        <end position="376"/>
    </location>
</feature>
<accession>A0A8J2QD43</accession>
<dbReference type="AlphaFoldDB" id="A0A8J2QD43"/>
<dbReference type="EMBL" id="CAKASE010000045">
    <property type="protein sequence ID" value="CAG9560240.1"/>
    <property type="molecule type" value="Genomic_DNA"/>
</dbReference>
<reference evidence="8" key="1">
    <citation type="submission" date="2021-09" db="EMBL/GenBank/DDBJ databases">
        <authorList>
            <person name="Martin H S."/>
        </authorList>
    </citation>
    <scope>NUCLEOTIDE SEQUENCE</scope>
</reference>
<evidence type="ECO:0000256" key="2">
    <source>
        <dbReference type="ARBA" id="ARBA00023157"/>
    </source>
</evidence>
<feature type="chain" id="PRO_5035176663" evidence="5">
    <location>
        <begin position="20"/>
        <end position="880"/>
    </location>
</feature>
<dbReference type="Pfam" id="PF16077">
    <property type="entry name" value="Spaetzle"/>
    <property type="match status" value="1"/>
</dbReference>
<dbReference type="Proteomes" id="UP000789524">
    <property type="component" value="Unassembled WGS sequence"/>
</dbReference>
<evidence type="ECO:0000313" key="8">
    <source>
        <dbReference type="EMBL" id="CAG9560240.1"/>
    </source>
</evidence>
<evidence type="ECO:0000256" key="4">
    <source>
        <dbReference type="SAM" id="MobiDB-lite"/>
    </source>
</evidence>
<keyword evidence="2" id="KW-1015">Disulfide bond</keyword>
<dbReference type="GO" id="GO:0008083">
    <property type="term" value="F:growth factor activity"/>
    <property type="evidence" value="ECO:0007669"/>
    <property type="project" value="TreeGrafter"/>
</dbReference>
<dbReference type="PANTHER" id="PTHR23199">
    <property type="entry name" value="NEUROTROPHIN 1-RELATED"/>
    <property type="match status" value="1"/>
</dbReference>
<protein>
    <submittedName>
        <fullName evidence="8">(African queen) hypothetical protein</fullName>
    </submittedName>
</protein>
<name>A0A8J2QD43_9NEOP</name>
<dbReference type="GO" id="GO:0021556">
    <property type="term" value="P:central nervous system formation"/>
    <property type="evidence" value="ECO:0007669"/>
    <property type="project" value="TreeGrafter"/>
</dbReference>
<evidence type="ECO:0000259" key="7">
    <source>
        <dbReference type="Pfam" id="PF24103"/>
    </source>
</evidence>
<dbReference type="GO" id="GO:0005615">
    <property type="term" value="C:extracellular space"/>
    <property type="evidence" value="ECO:0007669"/>
    <property type="project" value="UniProtKB-ARBA"/>
</dbReference>
<organism evidence="8 9">
    <name type="scientific">Danaus chrysippus</name>
    <name type="common">African queen</name>
    <dbReference type="NCBI Taxonomy" id="151541"/>
    <lineage>
        <taxon>Eukaryota</taxon>
        <taxon>Metazoa</taxon>
        <taxon>Ecdysozoa</taxon>
        <taxon>Arthropoda</taxon>
        <taxon>Hexapoda</taxon>
        <taxon>Insecta</taxon>
        <taxon>Pterygota</taxon>
        <taxon>Neoptera</taxon>
        <taxon>Endopterygota</taxon>
        <taxon>Lepidoptera</taxon>
        <taxon>Glossata</taxon>
        <taxon>Ditrysia</taxon>
        <taxon>Papilionoidea</taxon>
        <taxon>Nymphalidae</taxon>
        <taxon>Danainae</taxon>
        <taxon>Danaini</taxon>
        <taxon>Danaina</taxon>
        <taxon>Danaus</taxon>
        <taxon>Anosia</taxon>
    </lineage>
</organism>
<feature type="compositionally biased region" description="Polar residues" evidence="4">
    <location>
        <begin position="746"/>
        <end position="766"/>
    </location>
</feature>
<dbReference type="GO" id="GO:0045087">
    <property type="term" value="P:innate immune response"/>
    <property type="evidence" value="ECO:0007669"/>
    <property type="project" value="TreeGrafter"/>
</dbReference>
<dbReference type="OrthoDB" id="8197497at2759"/>
<evidence type="ECO:0000256" key="5">
    <source>
        <dbReference type="SAM" id="SignalP"/>
    </source>
</evidence>
<feature type="domain" description="Spaetzle" evidence="6">
    <location>
        <begin position="465"/>
        <end position="555"/>
    </location>
</feature>
<dbReference type="Gene3D" id="2.10.90.10">
    <property type="entry name" value="Cystine-knot cytokines"/>
    <property type="match status" value="1"/>
</dbReference>
<comment type="caution">
    <text evidence="8">The sequence shown here is derived from an EMBL/GenBank/DDBJ whole genome shotgun (WGS) entry which is preliminary data.</text>
</comment>
<dbReference type="InterPro" id="IPR029034">
    <property type="entry name" value="Cystine-knot_cytokine"/>
</dbReference>
<feature type="region of interest" description="Disordered" evidence="4">
    <location>
        <begin position="203"/>
        <end position="224"/>
    </location>
</feature>
<dbReference type="InterPro" id="IPR056200">
    <property type="entry name" value="NT_N"/>
</dbReference>
<dbReference type="InterPro" id="IPR052444">
    <property type="entry name" value="Spz/Toll_ligand-like"/>
</dbReference>
<keyword evidence="9" id="KW-1185">Reference proteome</keyword>
<dbReference type="PANTHER" id="PTHR23199:SF12">
    <property type="entry name" value="NEUROTROPHIN 1-RELATED"/>
    <property type="match status" value="1"/>
</dbReference>
<feature type="domain" description="Neurotrophin 1 N-terminal" evidence="7">
    <location>
        <begin position="95"/>
        <end position="189"/>
    </location>
</feature>
<evidence type="ECO:0000256" key="3">
    <source>
        <dbReference type="ARBA" id="ARBA00023180"/>
    </source>
</evidence>
<evidence type="ECO:0000259" key="6">
    <source>
        <dbReference type="Pfam" id="PF16077"/>
    </source>
</evidence>
<gene>
    <name evidence="8" type="ORF">DCHRY22_LOCUS1950</name>
</gene>
<dbReference type="SUPFAM" id="SSF57501">
    <property type="entry name" value="Cystine-knot cytokines"/>
    <property type="match status" value="1"/>
</dbReference>
<dbReference type="GO" id="GO:0005121">
    <property type="term" value="F:Toll binding"/>
    <property type="evidence" value="ECO:0007669"/>
    <property type="project" value="TreeGrafter"/>
</dbReference>
<feature type="region of interest" description="Disordered" evidence="4">
    <location>
        <begin position="718"/>
        <end position="769"/>
    </location>
</feature>